<feature type="compositionally biased region" description="Polar residues" evidence="1">
    <location>
        <begin position="1"/>
        <end position="20"/>
    </location>
</feature>
<evidence type="ECO:0000313" key="3">
    <source>
        <dbReference type="Proteomes" id="UP001460270"/>
    </source>
</evidence>
<feature type="compositionally biased region" description="Basic and acidic residues" evidence="1">
    <location>
        <begin position="78"/>
        <end position="112"/>
    </location>
</feature>
<dbReference type="EMBL" id="JBBPFD010000020">
    <property type="protein sequence ID" value="KAK7884948.1"/>
    <property type="molecule type" value="Genomic_DNA"/>
</dbReference>
<proteinExistence type="predicted"/>
<keyword evidence="3" id="KW-1185">Reference proteome</keyword>
<name>A0AAW0MUT0_9GOBI</name>
<accession>A0AAW0MUT0</accession>
<organism evidence="2 3">
    <name type="scientific">Mugilogobius chulae</name>
    <name type="common">yellowstripe goby</name>
    <dbReference type="NCBI Taxonomy" id="88201"/>
    <lineage>
        <taxon>Eukaryota</taxon>
        <taxon>Metazoa</taxon>
        <taxon>Chordata</taxon>
        <taxon>Craniata</taxon>
        <taxon>Vertebrata</taxon>
        <taxon>Euteleostomi</taxon>
        <taxon>Actinopterygii</taxon>
        <taxon>Neopterygii</taxon>
        <taxon>Teleostei</taxon>
        <taxon>Neoteleostei</taxon>
        <taxon>Acanthomorphata</taxon>
        <taxon>Gobiaria</taxon>
        <taxon>Gobiiformes</taxon>
        <taxon>Gobioidei</taxon>
        <taxon>Gobiidae</taxon>
        <taxon>Gobionellinae</taxon>
        <taxon>Mugilogobius</taxon>
    </lineage>
</organism>
<evidence type="ECO:0000313" key="2">
    <source>
        <dbReference type="EMBL" id="KAK7884948.1"/>
    </source>
</evidence>
<evidence type="ECO:0000256" key="1">
    <source>
        <dbReference type="SAM" id="MobiDB-lite"/>
    </source>
</evidence>
<sequence length="112" mass="12591">MDNFRRQTTLSLSPMTNVGSTRACESMPKQDLNSSKFPREPCSYTVLGRFDLAPTKDTKNPKPPPPPPLRPAGLTCEFAEKDETEASERHFTAPAKPERKALKDSQREEEID</sequence>
<feature type="region of interest" description="Disordered" evidence="1">
    <location>
        <begin position="1"/>
        <end position="112"/>
    </location>
</feature>
<dbReference type="Proteomes" id="UP001460270">
    <property type="component" value="Unassembled WGS sequence"/>
</dbReference>
<gene>
    <name evidence="2" type="ORF">WMY93_028071</name>
</gene>
<reference evidence="3" key="1">
    <citation type="submission" date="2024-04" db="EMBL/GenBank/DDBJ databases">
        <title>Salinicola lusitanus LLJ914,a marine bacterium isolated from the Okinawa Trough.</title>
        <authorList>
            <person name="Li J."/>
        </authorList>
    </citation>
    <scope>NUCLEOTIDE SEQUENCE [LARGE SCALE GENOMIC DNA]</scope>
</reference>
<feature type="compositionally biased region" description="Pro residues" evidence="1">
    <location>
        <begin position="61"/>
        <end position="70"/>
    </location>
</feature>
<comment type="caution">
    <text evidence="2">The sequence shown here is derived from an EMBL/GenBank/DDBJ whole genome shotgun (WGS) entry which is preliminary data.</text>
</comment>
<dbReference type="AlphaFoldDB" id="A0AAW0MUT0"/>
<protein>
    <submittedName>
        <fullName evidence="2">Uncharacterized protein</fullName>
    </submittedName>
</protein>